<dbReference type="OrthoDB" id="285729at2759"/>
<comment type="function">
    <text evidence="1">Involved in the biogenesis of the 60S ribosomal subunit.</text>
</comment>
<evidence type="ECO:0000256" key="4">
    <source>
        <dbReference type="ARBA" id="ARBA00015522"/>
    </source>
</evidence>
<protein>
    <recommendedName>
        <fullName evidence="4">Nucleolar protein 16</fullName>
    </recommendedName>
</protein>
<name>A0A1Y2IKH3_TRAC3</name>
<comment type="similarity">
    <text evidence="3">Belongs to the NOP16 family.</text>
</comment>
<dbReference type="Proteomes" id="UP000193067">
    <property type="component" value="Unassembled WGS sequence"/>
</dbReference>
<proteinExistence type="inferred from homology"/>
<sequence>MANPRQRRKLRSGSHKPVHHSRRAKKLLKKQPPIRGPKVLQEAWDPRKTVRQNYEALGLAATLNPIESGGTERKLSAHPAHEEQPEASSSSGPSTSKPAAANGVPKGYGKLIRDADGNVVDVVLNDEDEEEDAEGMEEVLDEVPDPTEDDQAAGWVGLGSDPRKHSPESAGTHVVQALEHLSETRGGRVPRFTSKGEQAALRRLVAKYGEDVEAMAKDRKLNPDQRTAGELKRAIRKAGGFAELGKAG</sequence>
<dbReference type="GO" id="GO:0005730">
    <property type="term" value="C:nucleolus"/>
    <property type="evidence" value="ECO:0007669"/>
    <property type="project" value="UniProtKB-SubCell"/>
</dbReference>
<feature type="region of interest" description="Disordered" evidence="6">
    <location>
        <begin position="60"/>
        <end position="171"/>
    </location>
</feature>
<comment type="subcellular location">
    <subcellularLocation>
        <location evidence="2">Nucleus</location>
        <location evidence="2">Nucleolus</location>
    </subcellularLocation>
</comment>
<gene>
    <name evidence="7" type="ORF">PYCCODRAFT_1391586</name>
</gene>
<evidence type="ECO:0000256" key="1">
    <source>
        <dbReference type="ARBA" id="ARBA00002889"/>
    </source>
</evidence>
<evidence type="ECO:0000256" key="3">
    <source>
        <dbReference type="ARBA" id="ARBA00008479"/>
    </source>
</evidence>
<keyword evidence="8" id="KW-1185">Reference proteome</keyword>
<evidence type="ECO:0000256" key="5">
    <source>
        <dbReference type="ARBA" id="ARBA00023242"/>
    </source>
</evidence>
<keyword evidence="5" id="KW-0539">Nucleus</keyword>
<accession>A0A1Y2IKH3</accession>
<evidence type="ECO:0000256" key="6">
    <source>
        <dbReference type="SAM" id="MobiDB-lite"/>
    </source>
</evidence>
<dbReference type="InterPro" id="IPR019002">
    <property type="entry name" value="Ribosome_biogenesis_Nop16"/>
</dbReference>
<evidence type="ECO:0000313" key="8">
    <source>
        <dbReference type="Proteomes" id="UP000193067"/>
    </source>
</evidence>
<feature type="region of interest" description="Disordered" evidence="6">
    <location>
        <begin position="1"/>
        <end position="47"/>
    </location>
</feature>
<evidence type="ECO:0000313" key="7">
    <source>
        <dbReference type="EMBL" id="OSD01629.1"/>
    </source>
</evidence>
<feature type="compositionally biased region" description="Basic and acidic residues" evidence="6">
    <location>
        <begin position="70"/>
        <end position="84"/>
    </location>
</feature>
<feature type="compositionally biased region" description="Low complexity" evidence="6">
    <location>
        <begin position="86"/>
        <end position="101"/>
    </location>
</feature>
<dbReference type="PANTHER" id="PTHR13243:SF1">
    <property type="entry name" value="NUCLEOLAR PROTEIN 16"/>
    <property type="match status" value="1"/>
</dbReference>
<dbReference type="EMBL" id="KZ084110">
    <property type="protein sequence ID" value="OSD01629.1"/>
    <property type="molecule type" value="Genomic_DNA"/>
</dbReference>
<dbReference type="AlphaFoldDB" id="A0A1Y2IKH3"/>
<feature type="compositionally biased region" description="Acidic residues" evidence="6">
    <location>
        <begin position="124"/>
        <end position="151"/>
    </location>
</feature>
<evidence type="ECO:0000256" key="2">
    <source>
        <dbReference type="ARBA" id="ARBA00004604"/>
    </source>
</evidence>
<dbReference type="GO" id="GO:0042273">
    <property type="term" value="P:ribosomal large subunit biogenesis"/>
    <property type="evidence" value="ECO:0007669"/>
    <property type="project" value="TreeGrafter"/>
</dbReference>
<organism evidence="7 8">
    <name type="scientific">Trametes coccinea (strain BRFM310)</name>
    <name type="common">Pycnoporus coccineus</name>
    <dbReference type="NCBI Taxonomy" id="1353009"/>
    <lineage>
        <taxon>Eukaryota</taxon>
        <taxon>Fungi</taxon>
        <taxon>Dikarya</taxon>
        <taxon>Basidiomycota</taxon>
        <taxon>Agaricomycotina</taxon>
        <taxon>Agaricomycetes</taxon>
        <taxon>Polyporales</taxon>
        <taxon>Polyporaceae</taxon>
        <taxon>Trametes</taxon>
    </lineage>
</organism>
<dbReference type="Pfam" id="PF09420">
    <property type="entry name" value="Nop16"/>
    <property type="match status" value="1"/>
</dbReference>
<dbReference type="PANTHER" id="PTHR13243">
    <property type="entry name" value="HSPC111 PROTEIN-RELATED"/>
    <property type="match status" value="1"/>
</dbReference>
<dbReference type="STRING" id="1353009.A0A1Y2IKH3"/>
<reference evidence="7 8" key="1">
    <citation type="journal article" date="2015" name="Biotechnol. Biofuels">
        <title>Enhanced degradation of softwood versus hardwood by the white-rot fungus Pycnoporus coccineus.</title>
        <authorList>
            <person name="Couturier M."/>
            <person name="Navarro D."/>
            <person name="Chevret D."/>
            <person name="Henrissat B."/>
            <person name="Piumi F."/>
            <person name="Ruiz-Duenas F.J."/>
            <person name="Martinez A.T."/>
            <person name="Grigoriev I.V."/>
            <person name="Riley R."/>
            <person name="Lipzen A."/>
            <person name="Berrin J.G."/>
            <person name="Master E.R."/>
            <person name="Rosso M.N."/>
        </authorList>
    </citation>
    <scope>NUCLEOTIDE SEQUENCE [LARGE SCALE GENOMIC DNA]</scope>
    <source>
        <strain evidence="7 8">BRFM310</strain>
    </source>
</reference>
<feature type="compositionally biased region" description="Basic residues" evidence="6">
    <location>
        <begin position="1"/>
        <end position="29"/>
    </location>
</feature>